<evidence type="ECO:0000313" key="2">
    <source>
        <dbReference type="Proteomes" id="UP000003399"/>
    </source>
</evidence>
<protein>
    <submittedName>
        <fullName evidence="1">Peptidase, S8/S53 domain protein</fullName>
    </submittedName>
</protein>
<organism evidence="1 2">
    <name type="scientific">Streptococcus infantis X</name>
    <dbReference type="NCBI Taxonomy" id="997830"/>
    <lineage>
        <taxon>Bacteria</taxon>
        <taxon>Bacillati</taxon>
        <taxon>Bacillota</taxon>
        <taxon>Bacilli</taxon>
        <taxon>Lactobacillales</taxon>
        <taxon>Streptococcaceae</taxon>
        <taxon>Streptococcus</taxon>
    </lineage>
</organism>
<dbReference type="InterPro" id="IPR036852">
    <property type="entry name" value="Peptidase_S8/S53_dom_sf"/>
</dbReference>
<dbReference type="EMBL" id="AFUQ01000001">
    <property type="protein sequence ID" value="EGV14929.1"/>
    <property type="molecule type" value="Genomic_DNA"/>
</dbReference>
<dbReference type="AlphaFoldDB" id="F9PB35"/>
<sequence>MMNHARKEIGVEEAIDYLKSINAPFGKNFDGRGMVISNIDTGTDYRHKAMRIDDDAKDSMKFKKKT</sequence>
<dbReference type="GO" id="GO:0006508">
    <property type="term" value="P:proteolysis"/>
    <property type="evidence" value="ECO:0007669"/>
    <property type="project" value="InterPro"/>
</dbReference>
<dbReference type="eggNOG" id="COG1404">
    <property type="taxonomic scope" value="Bacteria"/>
</dbReference>
<name>F9PB35_9STRE</name>
<evidence type="ECO:0000313" key="1">
    <source>
        <dbReference type="EMBL" id="EGV14929.1"/>
    </source>
</evidence>
<dbReference type="Gene3D" id="3.40.50.200">
    <property type="entry name" value="Peptidase S8/S53 domain"/>
    <property type="match status" value="1"/>
</dbReference>
<dbReference type="Proteomes" id="UP000003399">
    <property type="component" value="Unassembled WGS sequence"/>
</dbReference>
<proteinExistence type="predicted"/>
<dbReference type="PATRIC" id="fig|997830.4.peg.537"/>
<reference evidence="1 2" key="1">
    <citation type="submission" date="2011-07" db="EMBL/GenBank/DDBJ databases">
        <authorList>
            <person name="Harkins D.M."/>
            <person name="Madupu R."/>
            <person name="Durkin A.S."/>
            <person name="Torralba M."/>
            <person name="Methe B."/>
            <person name="Sutton G.G."/>
            <person name="Nelson K.E."/>
        </authorList>
    </citation>
    <scope>NUCLEOTIDE SEQUENCE [LARGE SCALE GENOMIC DNA]</scope>
    <source>
        <strain evidence="1 2">X</strain>
    </source>
</reference>
<gene>
    <name evidence="1" type="ORF">HMPREF1124_1054</name>
</gene>
<comment type="caution">
    <text evidence="1">The sequence shown here is derived from an EMBL/GenBank/DDBJ whole genome shotgun (WGS) entry which is preliminary data.</text>
</comment>
<dbReference type="GO" id="GO:0004252">
    <property type="term" value="F:serine-type endopeptidase activity"/>
    <property type="evidence" value="ECO:0007669"/>
    <property type="project" value="InterPro"/>
</dbReference>
<accession>F9PB35</accession>